<accession>A0A0L8H856</accession>
<sequence length="113" mass="13198">MSNTTRDDAKLYMAQHGIPQLFECLLSCLLLERPPDPIKFIEQKIAEVKLKGVKSINWETFMCHLHPYCDHYKSKTIIRDRNRLNQGSNKITSEMVSTGYKPNTFELTETHRN</sequence>
<dbReference type="EMBL" id="KQ418883">
    <property type="protein sequence ID" value="KOF85468.1"/>
    <property type="molecule type" value="Genomic_DNA"/>
</dbReference>
<evidence type="ECO:0000313" key="1">
    <source>
        <dbReference type="EMBL" id="KOF85466.1"/>
    </source>
</evidence>
<dbReference type="AlphaFoldDB" id="A0A0L8H856"/>
<organism evidence="1">
    <name type="scientific">Octopus bimaculoides</name>
    <name type="common">California two-spotted octopus</name>
    <dbReference type="NCBI Taxonomy" id="37653"/>
    <lineage>
        <taxon>Eukaryota</taxon>
        <taxon>Metazoa</taxon>
        <taxon>Spiralia</taxon>
        <taxon>Lophotrochozoa</taxon>
        <taxon>Mollusca</taxon>
        <taxon>Cephalopoda</taxon>
        <taxon>Coleoidea</taxon>
        <taxon>Octopodiformes</taxon>
        <taxon>Octopoda</taxon>
        <taxon>Incirrata</taxon>
        <taxon>Octopodidae</taxon>
        <taxon>Octopus</taxon>
    </lineage>
</organism>
<dbReference type="SUPFAM" id="SSF47391">
    <property type="entry name" value="Dimerization-anchoring domain of cAMP-dependent PK regulatory subunit"/>
    <property type="match status" value="1"/>
</dbReference>
<dbReference type="EMBL" id="KQ418883">
    <property type="protein sequence ID" value="KOF85469.1"/>
    <property type="molecule type" value="Genomic_DNA"/>
</dbReference>
<dbReference type="STRING" id="37653.A0A0L8H856"/>
<dbReference type="EMBL" id="KQ418883">
    <property type="protein sequence ID" value="KOF85466.1"/>
    <property type="molecule type" value="Genomic_DNA"/>
</dbReference>
<proteinExistence type="predicted"/>
<name>A0A0L8H856_OCTBM</name>
<protein>
    <submittedName>
        <fullName evidence="1">Uncharacterized protein</fullName>
    </submittedName>
</protein>
<dbReference type="EMBL" id="KQ418883">
    <property type="protein sequence ID" value="KOF85467.1"/>
    <property type="molecule type" value="Genomic_DNA"/>
</dbReference>
<gene>
    <name evidence="1" type="ORF">OCBIM_22020282mg</name>
</gene>
<reference evidence="1" key="1">
    <citation type="submission" date="2015-07" db="EMBL/GenBank/DDBJ databases">
        <title>MeaNS - Measles Nucleotide Surveillance Program.</title>
        <authorList>
            <person name="Tran T."/>
            <person name="Druce J."/>
        </authorList>
    </citation>
    <scope>NUCLEOTIDE SEQUENCE</scope>
    <source>
        <strain evidence="1">UCB-OBI-ISO-001</strain>
        <tissue evidence="1">Gonad</tissue>
    </source>
</reference>